<feature type="disulfide bond" evidence="7">
    <location>
        <begin position="377"/>
        <end position="392"/>
    </location>
</feature>
<dbReference type="InterPro" id="IPR033116">
    <property type="entry name" value="TRYPSIN_SER"/>
</dbReference>
<keyword evidence="3 9" id="KW-0378">Hydrolase</keyword>
<feature type="transmembrane region" description="Helical" evidence="11">
    <location>
        <begin position="170"/>
        <end position="191"/>
    </location>
</feature>
<dbReference type="SMART" id="SM00020">
    <property type="entry name" value="Tryp_SPc"/>
    <property type="match status" value="1"/>
</dbReference>
<dbReference type="InterPro" id="IPR036790">
    <property type="entry name" value="Frizzled_dom_sf"/>
</dbReference>
<sequence>MDILSPPALPPLPPPQITRQQQQQIHQNIESLNRRPPPVPPRVPPPPPLRTQDSTVSSCDSYSQNSSPSYKSMEAPLLPPTPVARKPPKQVDGGKEISGTVALLGAAKVAGLTADMAGNAIINGSATPASLQAVVKITGSNLSLHHRILRDMRRPSARHCMSKDSIRFRIIQLVINVVVLIAIGIALAIYLRSQQKEYPPQIRYINRTVTTTIAIIPKDDNPNPGQCLPVVAPLCVKHKVPYNYTSFPNYFNQVSQREATLELEVYDALVDVRCYELAALFLCTLFVPKCRSDGLTVPPCKTLCEETWKRCKFFVDVFALKFPNELSKCNLLPHSNDPEVCVGKKEVMDGIAKSKKPDCREGFQCDRNRCIPMEWRCDGHIDCEDQTDELKCKGCPEGMIHCGRKKCIKNIHMCDGISDCPWGQDERNCLRLSERMGDEARGMLEVYHPQRAAWQQACVTRWDQAISPPQVCRLLGYSEVNHSKPLMVLEQAKVSKFPFRQQIPPLPVTGLGWTSHEEPRTAGSLMLQSQLLQDVRSCPGNNFPTVELSCRDFACGRRRLAERPSNSRNSKRIVGGTESSPGDWPFLAALLGGPEHIFYCAGVLISDQWVLSASHCVGNQSDPSGWTIQLGVTRRHSHSVFSQKVRVRRVVPHPYHNKGTTHDNDVALFQLSNRVTFHEHLLPVCLPRENHRLEPDTRCTVIGWGKREDNDVDYEPVINEVSVPVVGRRVCNSWLEENNVNVTETMICAGFEQGGRDACQGDSGGPLLCRDKERDGAWFVGGIVSWGIKCAHPRLPGVYAYVQHFVPWIKEQMALYSD</sequence>
<keyword evidence="11" id="KW-1133">Transmembrane helix</keyword>
<dbReference type="Gene3D" id="4.10.400.10">
    <property type="entry name" value="Low-density Lipoprotein Receptor"/>
    <property type="match status" value="2"/>
</dbReference>
<dbReference type="PROSITE" id="PS00134">
    <property type="entry name" value="TRYPSIN_HIS"/>
    <property type="match status" value="1"/>
</dbReference>
<evidence type="ECO:0008006" key="17">
    <source>
        <dbReference type="Google" id="ProtNLM"/>
    </source>
</evidence>
<evidence type="ECO:0000259" key="14">
    <source>
        <dbReference type="PROSITE" id="PS50287"/>
    </source>
</evidence>
<dbReference type="SMART" id="SM00192">
    <property type="entry name" value="LDLa"/>
    <property type="match status" value="2"/>
</dbReference>
<evidence type="ECO:0000256" key="6">
    <source>
        <dbReference type="PROSITE-ProRule" id="PRU00090"/>
    </source>
</evidence>
<keyword evidence="16" id="KW-1185">Reference proteome</keyword>
<dbReference type="Pfam" id="PF01392">
    <property type="entry name" value="Fz"/>
    <property type="match status" value="1"/>
</dbReference>
<evidence type="ECO:0000256" key="1">
    <source>
        <dbReference type="ARBA" id="ARBA00004162"/>
    </source>
</evidence>
<dbReference type="PROSITE" id="PS50038">
    <property type="entry name" value="FZ"/>
    <property type="match status" value="1"/>
</dbReference>
<dbReference type="OrthoDB" id="5979691at2759"/>
<evidence type="ECO:0000313" key="16">
    <source>
        <dbReference type="Proteomes" id="UP000494165"/>
    </source>
</evidence>
<dbReference type="Pfam" id="PF00057">
    <property type="entry name" value="Ldl_recept_a"/>
    <property type="match status" value="2"/>
</dbReference>
<evidence type="ECO:0000256" key="11">
    <source>
        <dbReference type="SAM" id="Phobius"/>
    </source>
</evidence>
<dbReference type="AlphaFoldDB" id="A0A8S1CBQ2"/>
<feature type="region of interest" description="Disordered" evidence="10">
    <location>
        <begin position="1"/>
        <end position="94"/>
    </location>
</feature>
<dbReference type="EMBL" id="CADEPI010000027">
    <property type="protein sequence ID" value="CAB3366977.1"/>
    <property type="molecule type" value="Genomic_DNA"/>
</dbReference>
<evidence type="ECO:0000256" key="4">
    <source>
        <dbReference type="ARBA" id="ARBA00022825"/>
    </source>
</evidence>
<comment type="caution">
    <text evidence="15">The sequence shown here is derived from an EMBL/GenBank/DDBJ whole genome shotgun (WGS) entry which is preliminary data.</text>
</comment>
<dbReference type="SUPFAM" id="SSF63501">
    <property type="entry name" value="Frizzled cysteine-rich domain"/>
    <property type="match status" value="1"/>
</dbReference>
<dbReference type="InterPro" id="IPR002172">
    <property type="entry name" value="LDrepeatLR_classA_rpt"/>
</dbReference>
<feature type="domain" description="Peptidase S1" evidence="13">
    <location>
        <begin position="573"/>
        <end position="814"/>
    </location>
</feature>
<dbReference type="InterPro" id="IPR020067">
    <property type="entry name" value="Frizzled_dom"/>
</dbReference>
<evidence type="ECO:0000259" key="13">
    <source>
        <dbReference type="PROSITE" id="PS50240"/>
    </source>
</evidence>
<dbReference type="GO" id="GO:0004252">
    <property type="term" value="F:serine-type endopeptidase activity"/>
    <property type="evidence" value="ECO:0007669"/>
    <property type="project" value="InterPro"/>
</dbReference>
<dbReference type="GO" id="GO:0006508">
    <property type="term" value="P:proteolysis"/>
    <property type="evidence" value="ECO:0007669"/>
    <property type="project" value="UniProtKB-KW"/>
</dbReference>
<dbReference type="FunFam" id="2.40.10.10:FF:000003">
    <property type="entry name" value="Transmembrane serine protease 3"/>
    <property type="match status" value="1"/>
</dbReference>
<organism evidence="15 16">
    <name type="scientific">Cloeon dipterum</name>
    <dbReference type="NCBI Taxonomy" id="197152"/>
    <lineage>
        <taxon>Eukaryota</taxon>
        <taxon>Metazoa</taxon>
        <taxon>Ecdysozoa</taxon>
        <taxon>Arthropoda</taxon>
        <taxon>Hexapoda</taxon>
        <taxon>Insecta</taxon>
        <taxon>Pterygota</taxon>
        <taxon>Palaeoptera</taxon>
        <taxon>Ephemeroptera</taxon>
        <taxon>Pisciforma</taxon>
        <taxon>Baetidae</taxon>
        <taxon>Cloeon</taxon>
    </lineage>
</organism>
<dbReference type="Proteomes" id="UP000494165">
    <property type="component" value="Unassembled WGS sequence"/>
</dbReference>
<dbReference type="Gene3D" id="2.40.10.10">
    <property type="entry name" value="Trypsin-like serine proteases"/>
    <property type="match status" value="1"/>
</dbReference>
<feature type="disulfide bond" evidence="7">
    <location>
        <begin position="414"/>
        <end position="429"/>
    </location>
</feature>
<keyword evidence="11" id="KW-0472">Membrane</keyword>
<dbReference type="Gene3D" id="1.10.2000.10">
    <property type="entry name" value="Frizzled cysteine-rich domain"/>
    <property type="match status" value="1"/>
</dbReference>
<feature type="domain" description="SRCR" evidence="14">
    <location>
        <begin position="430"/>
        <end position="476"/>
    </location>
</feature>
<dbReference type="PROSITE" id="PS50068">
    <property type="entry name" value="LDLRA_2"/>
    <property type="match status" value="2"/>
</dbReference>
<dbReference type="InterPro" id="IPR043504">
    <property type="entry name" value="Peptidase_S1_PA_chymotrypsin"/>
</dbReference>
<feature type="domain" description="FZ" evidence="12">
    <location>
        <begin position="222"/>
        <end position="344"/>
    </location>
</feature>
<evidence type="ECO:0000256" key="3">
    <source>
        <dbReference type="ARBA" id="ARBA00022801"/>
    </source>
</evidence>
<dbReference type="PRINTS" id="PR00722">
    <property type="entry name" value="CHYMOTRYPSIN"/>
</dbReference>
<evidence type="ECO:0000256" key="10">
    <source>
        <dbReference type="SAM" id="MobiDB-lite"/>
    </source>
</evidence>
<dbReference type="InterPro" id="IPR009003">
    <property type="entry name" value="Peptidase_S1_PA"/>
</dbReference>
<proteinExistence type="predicted"/>
<dbReference type="SMART" id="SM00063">
    <property type="entry name" value="FRI"/>
    <property type="match status" value="1"/>
</dbReference>
<feature type="disulfide bond" evidence="7">
    <location>
        <begin position="402"/>
        <end position="420"/>
    </location>
</feature>
<evidence type="ECO:0000259" key="12">
    <source>
        <dbReference type="PROSITE" id="PS50038"/>
    </source>
</evidence>
<dbReference type="PROSITE" id="PS00135">
    <property type="entry name" value="TRYPSIN_SER"/>
    <property type="match status" value="1"/>
</dbReference>
<accession>A0A8S1CBQ2</accession>
<dbReference type="InterPro" id="IPR001254">
    <property type="entry name" value="Trypsin_dom"/>
</dbReference>
<keyword evidence="11" id="KW-0812">Transmembrane</keyword>
<evidence type="ECO:0000313" key="15">
    <source>
        <dbReference type="EMBL" id="CAB3366977.1"/>
    </source>
</evidence>
<dbReference type="SUPFAM" id="SSF50494">
    <property type="entry name" value="Trypsin-like serine proteases"/>
    <property type="match status" value="1"/>
</dbReference>
<keyword evidence="2 9" id="KW-0645">Protease</keyword>
<protein>
    <recommendedName>
        <fullName evidence="17">FZ domain-containing protein</fullName>
    </recommendedName>
</protein>
<dbReference type="InterPro" id="IPR001190">
    <property type="entry name" value="SRCR"/>
</dbReference>
<evidence type="ECO:0000256" key="9">
    <source>
        <dbReference type="RuleBase" id="RU363034"/>
    </source>
</evidence>
<reference evidence="15 16" key="1">
    <citation type="submission" date="2020-04" db="EMBL/GenBank/DDBJ databases">
        <authorList>
            <person name="Alioto T."/>
            <person name="Alioto T."/>
            <person name="Gomez Garrido J."/>
        </authorList>
    </citation>
    <scope>NUCLEOTIDE SEQUENCE [LARGE SCALE GENOMIC DNA]</scope>
</reference>
<dbReference type="CDD" id="cd00112">
    <property type="entry name" value="LDLa"/>
    <property type="match status" value="2"/>
</dbReference>
<feature type="compositionally biased region" description="Pro residues" evidence="10">
    <location>
        <begin position="7"/>
        <end position="16"/>
    </location>
</feature>
<comment type="subcellular location">
    <subcellularLocation>
        <location evidence="1">Cell membrane</location>
        <topology evidence="1">Single-pass membrane protein</topology>
    </subcellularLocation>
</comment>
<dbReference type="SUPFAM" id="SSF57424">
    <property type="entry name" value="LDL receptor-like module"/>
    <property type="match status" value="2"/>
</dbReference>
<name>A0A8S1CBQ2_9INSE</name>
<dbReference type="PANTHER" id="PTHR24252">
    <property type="entry name" value="ACROSIN-RELATED"/>
    <property type="match status" value="1"/>
</dbReference>
<dbReference type="PANTHER" id="PTHR24252:SF7">
    <property type="entry name" value="HYALIN"/>
    <property type="match status" value="1"/>
</dbReference>
<evidence type="ECO:0000256" key="5">
    <source>
        <dbReference type="ARBA" id="ARBA00023157"/>
    </source>
</evidence>
<evidence type="ECO:0000256" key="2">
    <source>
        <dbReference type="ARBA" id="ARBA00022670"/>
    </source>
</evidence>
<feature type="compositionally biased region" description="Pro residues" evidence="10">
    <location>
        <begin position="35"/>
        <end position="49"/>
    </location>
</feature>
<evidence type="ECO:0000256" key="7">
    <source>
        <dbReference type="PROSITE-ProRule" id="PRU00124"/>
    </source>
</evidence>
<dbReference type="PROSITE" id="PS50240">
    <property type="entry name" value="TRYPSIN_DOM"/>
    <property type="match status" value="1"/>
</dbReference>
<comment type="caution">
    <text evidence="8">Lacks conserved residue(s) required for the propagation of feature annotation.</text>
</comment>
<dbReference type="CDD" id="cd07066">
    <property type="entry name" value="CRD_FZ"/>
    <property type="match status" value="1"/>
</dbReference>
<dbReference type="GO" id="GO:0005886">
    <property type="term" value="C:plasma membrane"/>
    <property type="evidence" value="ECO:0007669"/>
    <property type="project" value="UniProtKB-SubCell"/>
</dbReference>
<dbReference type="InterPro" id="IPR036055">
    <property type="entry name" value="LDL_receptor-like_sf"/>
</dbReference>
<feature type="compositionally biased region" description="Low complexity" evidence="10">
    <location>
        <begin position="57"/>
        <end position="72"/>
    </location>
</feature>
<keyword evidence="5 7" id="KW-1015">Disulfide bond</keyword>
<dbReference type="PROSITE" id="PS50287">
    <property type="entry name" value="SRCR_2"/>
    <property type="match status" value="1"/>
</dbReference>
<dbReference type="InterPro" id="IPR018114">
    <property type="entry name" value="TRYPSIN_HIS"/>
</dbReference>
<gene>
    <name evidence="15" type="ORF">CLODIP_2_CD13400</name>
</gene>
<dbReference type="CDD" id="cd00190">
    <property type="entry name" value="Tryp_SPc"/>
    <property type="match status" value="1"/>
</dbReference>
<feature type="disulfide bond" evidence="7">
    <location>
        <begin position="395"/>
        <end position="407"/>
    </location>
</feature>
<feature type="disulfide bond" evidence="6">
    <location>
        <begin position="300"/>
        <end position="341"/>
    </location>
</feature>
<feature type="disulfide bond" evidence="7">
    <location>
        <begin position="365"/>
        <end position="383"/>
    </location>
</feature>
<feature type="compositionally biased region" description="Low complexity" evidence="10">
    <location>
        <begin position="17"/>
        <end position="27"/>
    </location>
</feature>
<dbReference type="InterPro" id="IPR001314">
    <property type="entry name" value="Peptidase_S1A"/>
</dbReference>
<keyword evidence="4 9" id="KW-0720">Serine protease</keyword>
<evidence type="ECO:0000256" key="8">
    <source>
        <dbReference type="PROSITE-ProRule" id="PRU00196"/>
    </source>
</evidence>
<dbReference type="Pfam" id="PF00089">
    <property type="entry name" value="Trypsin"/>
    <property type="match status" value="1"/>
</dbReference>